<sequence length="321" mass="35684">MGRPFSEHVASDEWRRTAEDWIGDHLATSGRSVTGEITQPRVRPWSTQLVVPTDAGTLWFKANCASMAFEPLLHAELARIVPDAVDVPFAIDADRGWIVTEDRGTTLGDSHEPTADDWRMLLAETARIQRVVADHRQDLIATGLPDCSPITVPERFDRIVDTFAGLPDDHPSHVSPDLERELRAKRDAIADAAQLLVEGPLPATWQHGDLHPWNVFAPADAGLRIFDFGDGQWSHAAEVLSVPYGWIEARTELVWGDLVDAYTDVWGLTVAELAGQWDATALTQPVNRALTWWACLADATAAEWKEWGDAPLYHLKRVLEP</sequence>
<dbReference type="Pfam" id="PF01636">
    <property type="entry name" value="APH"/>
    <property type="match status" value="1"/>
</dbReference>
<dbReference type="RefSeq" id="WP_309965838.1">
    <property type="nucleotide sequence ID" value="NZ_JAVDWH010000001.1"/>
</dbReference>
<keyword evidence="3" id="KW-1185">Reference proteome</keyword>
<evidence type="ECO:0000313" key="2">
    <source>
        <dbReference type="EMBL" id="MDR7085470.1"/>
    </source>
</evidence>
<reference evidence="2 3" key="1">
    <citation type="submission" date="2023-07" db="EMBL/GenBank/DDBJ databases">
        <title>Sorghum-associated microbial communities from plants grown in Nebraska, USA.</title>
        <authorList>
            <person name="Schachtman D."/>
        </authorList>
    </citation>
    <scope>NUCLEOTIDE SEQUENCE [LARGE SCALE GENOMIC DNA]</scope>
    <source>
        <strain evidence="2 3">BE248</strain>
    </source>
</reference>
<accession>A0ABU1UJW1</accession>
<protein>
    <recommendedName>
        <fullName evidence="1">Aminoglycoside phosphotransferase domain-containing protein</fullName>
    </recommendedName>
</protein>
<proteinExistence type="predicted"/>
<name>A0ABU1UJW1_9ACTN</name>
<feature type="domain" description="Aminoglycoside phosphotransferase" evidence="1">
    <location>
        <begin position="98"/>
        <end position="238"/>
    </location>
</feature>
<dbReference type="Proteomes" id="UP001257739">
    <property type="component" value="Unassembled WGS sequence"/>
</dbReference>
<gene>
    <name evidence="2" type="ORF">J2X11_000309</name>
</gene>
<dbReference type="EMBL" id="JAVDWH010000001">
    <property type="protein sequence ID" value="MDR7085470.1"/>
    <property type="molecule type" value="Genomic_DNA"/>
</dbReference>
<evidence type="ECO:0000313" key="3">
    <source>
        <dbReference type="Proteomes" id="UP001257739"/>
    </source>
</evidence>
<comment type="caution">
    <text evidence="2">The sequence shown here is derived from an EMBL/GenBank/DDBJ whole genome shotgun (WGS) entry which is preliminary data.</text>
</comment>
<organism evidence="2 3">
    <name type="scientific">Aeromicrobium panaciterrae</name>
    <dbReference type="NCBI Taxonomy" id="363861"/>
    <lineage>
        <taxon>Bacteria</taxon>
        <taxon>Bacillati</taxon>
        <taxon>Actinomycetota</taxon>
        <taxon>Actinomycetes</taxon>
        <taxon>Propionibacteriales</taxon>
        <taxon>Nocardioidaceae</taxon>
        <taxon>Aeromicrobium</taxon>
    </lineage>
</organism>
<evidence type="ECO:0000259" key="1">
    <source>
        <dbReference type="Pfam" id="PF01636"/>
    </source>
</evidence>
<dbReference type="SUPFAM" id="SSF56112">
    <property type="entry name" value="Protein kinase-like (PK-like)"/>
    <property type="match status" value="1"/>
</dbReference>
<dbReference type="InterPro" id="IPR002575">
    <property type="entry name" value="Aminoglycoside_PTrfase"/>
</dbReference>
<dbReference type="InterPro" id="IPR011009">
    <property type="entry name" value="Kinase-like_dom_sf"/>
</dbReference>